<comment type="caution">
    <text evidence="6">The sequence shown here is derived from an EMBL/GenBank/DDBJ whole genome shotgun (WGS) entry which is preliminary data.</text>
</comment>
<name>A0ABV3RG74_9SPHN</name>
<evidence type="ECO:0000313" key="7">
    <source>
        <dbReference type="Proteomes" id="UP001556118"/>
    </source>
</evidence>
<accession>A0ABV3RG74</accession>
<protein>
    <submittedName>
        <fullName evidence="6">Cytochrome c</fullName>
    </submittedName>
</protein>
<evidence type="ECO:0000256" key="3">
    <source>
        <dbReference type="ARBA" id="ARBA00023004"/>
    </source>
</evidence>
<keyword evidence="1 4" id="KW-0349">Heme</keyword>
<sequence>MKRWLLLFLLLASAGCDQNMVQQPRYDPYEAAELFDRGMVFRHPPQGTIAREDLIRMRAAKQPPMTLALLERGRERYAIYCIVCHGPEGRGDGPVVERGFPHPPSLLEPRLRDAPAAHFYDVISNGYGIMYSYADRVSPQDRWAMAGYIRVLQEASDAPVGDHAR</sequence>
<evidence type="ECO:0000256" key="4">
    <source>
        <dbReference type="PROSITE-ProRule" id="PRU00433"/>
    </source>
</evidence>
<proteinExistence type="predicted"/>
<keyword evidence="7" id="KW-1185">Reference proteome</keyword>
<dbReference type="Gene3D" id="1.10.760.10">
    <property type="entry name" value="Cytochrome c-like domain"/>
    <property type="match status" value="1"/>
</dbReference>
<feature type="domain" description="Cytochrome c" evidence="5">
    <location>
        <begin position="68"/>
        <end position="153"/>
    </location>
</feature>
<dbReference type="InterPro" id="IPR009056">
    <property type="entry name" value="Cyt_c-like_dom"/>
</dbReference>
<evidence type="ECO:0000256" key="1">
    <source>
        <dbReference type="ARBA" id="ARBA00022617"/>
    </source>
</evidence>
<dbReference type="PANTHER" id="PTHR40394">
    <property type="entry name" value="LIPOPROTEIN-RELATED"/>
    <property type="match status" value="1"/>
</dbReference>
<gene>
    <name evidence="6" type="ORF">ABUH87_18300</name>
</gene>
<dbReference type="PROSITE" id="PS51257">
    <property type="entry name" value="PROKAR_LIPOPROTEIN"/>
    <property type="match status" value="1"/>
</dbReference>
<dbReference type="Proteomes" id="UP001556118">
    <property type="component" value="Unassembled WGS sequence"/>
</dbReference>
<dbReference type="SUPFAM" id="SSF46626">
    <property type="entry name" value="Cytochrome c"/>
    <property type="match status" value="1"/>
</dbReference>
<organism evidence="6 7">
    <name type="scientific">Novosphingobium rhizovicinum</name>
    <dbReference type="NCBI Taxonomy" id="3228928"/>
    <lineage>
        <taxon>Bacteria</taxon>
        <taxon>Pseudomonadati</taxon>
        <taxon>Pseudomonadota</taxon>
        <taxon>Alphaproteobacteria</taxon>
        <taxon>Sphingomonadales</taxon>
        <taxon>Sphingomonadaceae</taxon>
        <taxon>Novosphingobium</taxon>
    </lineage>
</organism>
<dbReference type="PANTHER" id="PTHR40394:SF2">
    <property type="entry name" value="QUINOL:CYTOCHROME C OXIDOREDUCTASE MEMBRANE PROTEIN"/>
    <property type="match status" value="1"/>
</dbReference>
<evidence type="ECO:0000259" key="5">
    <source>
        <dbReference type="PROSITE" id="PS51007"/>
    </source>
</evidence>
<evidence type="ECO:0000256" key="2">
    <source>
        <dbReference type="ARBA" id="ARBA00022723"/>
    </source>
</evidence>
<dbReference type="InterPro" id="IPR036909">
    <property type="entry name" value="Cyt_c-like_dom_sf"/>
</dbReference>
<dbReference type="Pfam" id="PF13442">
    <property type="entry name" value="Cytochrome_CBB3"/>
    <property type="match status" value="1"/>
</dbReference>
<dbReference type="RefSeq" id="WP_367775566.1">
    <property type="nucleotide sequence ID" value="NZ_JBFNXR010000054.1"/>
</dbReference>
<dbReference type="PROSITE" id="PS51007">
    <property type="entry name" value="CYTC"/>
    <property type="match status" value="1"/>
</dbReference>
<evidence type="ECO:0000313" key="6">
    <source>
        <dbReference type="EMBL" id="MEW9857081.1"/>
    </source>
</evidence>
<dbReference type="EMBL" id="JBFNXR010000054">
    <property type="protein sequence ID" value="MEW9857081.1"/>
    <property type="molecule type" value="Genomic_DNA"/>
</dbReference>
<reference evidence="6 7" key="1">
    <citation type="submission" date="2024-06" db="EMBL/GenBank/DDBJ databases">
        <title>Novosphingobium rhizovicinus M1R2S20.</title>
        <authorList>
            <person name="Sun J.-Q."/>
        </authorList>
    </citation>
    <scope>NUCLEOTIDE SEQUENCE [LARGE SCALE GENOMIC DNA]</scope>
    <source>
        <strain evidence="6 7">M1R2S20</strain>
    </source>
</reference>
<keyword evidence="3 4" id="KW-0408">Iron</keyword>
<keyword evidence="2 4" id="KW-0479">Metal-binding</keyword>